<comment type="caution">
    <text evidence="2">The sequence shown here is derived from an EMBL/GenBank/DDBJ whole genome shotgun (WGS) entry which is preliminary data.</text>
</comment>
<dbReference type="GO" id="GO:0015074">
    <property type="term" value="P:DNA integration"/>
    <property type="evidence" value="ECO:0007669"/>
    <property type="project" value="InterPro"/>
</dbReference>
<dbReference type="AlphaFoldDB" id="A0A7J6Q8X9"/>
<protein>
    <recommendedName>
        <fullName evidence="1">Integrase catalytic domain-containing protein</fullName>
    </recommendedName>
</protein>
<gene>
    <name evidence="2" type="ORF">FOZ62_032457</name>
</gene>
<dbReference type="Gene3D" id="3.30.420.10">
    <property type="entry name" value="Ribonuclease H-like superfamily/Ribonuclease H"/>
    <property type="match status" value="1"/>
</dbReference>
<reference evidence="2 3" key="1">
    <citation type="submission" date="2020-04" db="EMBL/GenBank/DDBJ databases">
        <title>Perkinsus olseni comparative genomics.</title>
        <authorList>
            <person name="Bogema D.R."/>
        </authorList>
    </citation>
    <scope>NUCLEOTIDE SEQUENCE [LARGE SCALE GENOMIC DNA]</scope>
    <source>
        <strain evidence="2">ATCC PRA-205</strain>
    </source>
</reference>
<dbReference type="Gene3D" id="1.10.340.70">
    <property type="match status" value="1"/>
</dbReference>
<dbReference type="Pfam" id="PF17921">
    <property type="entry name" value="Integrase_H2C2"/>
    <property type="match status" value="1"/>
</dbReference>
<accession>A0A7J6Q8X9</accession>
<dbReference type="PANTHER" id="PTHR37984:SF5">
    <property type="entry name" value="PROTEIN NYNRIN-LIKE"/>
    <property type="match status" value="1"/>
</dbReference>
<name>A0A7J6Q8X9_PEROL</name>
<feature type="domain" description="Integrase catalytic" evidence="1">
    <location>
        <begin position="216"/>
        <end position="385"/>
    </location>
</feature>
<dbReference type="EMBL" id="JABANM010031179">
    <property type="protein sequence ID" value="KAF4705024.1"/>
    <property type="molecule type" value="Genomic_DNA"/>
</dbReference>
<dbReference type="InterPro" id="IPR001584">
    <property type="entry name" value="Integrase_cat-core"/>
</dbReference>
<dbReference type="SUPFAM" id="SSF53098">
    <property type="entry name" value="Ribonuclease H-like"/>
    <property type="match status" value="1"/>
</dbReference>
<dbReference type="PROSITE" id="PS50994">
    <property type="entry name" value="INTEGRASE"/>
    <property type="match status" value="1"/>
</dbReference>
<dbReference type="InterPro" id="IPR036397">
    <property type="entry name" value="RNaseH_sf"/>
</dbReference>
<evidence type="ECO:0000313" key="3">
    <source>
        <dbReference type="Proteomes" id="UP000574390"/>
    </source>
</evidence>
<organism evidence="2 3">
    <name type="scientific">Perkinsus olseni</name>
    <name type="common">Perkinsus atlanticus</name>
    <dbReference type="NCBI Taxonomy" id="32597"/>
    <lineage>
        <taxon>Eukaryota</taxon>
        <taxon>Sar</taxon>
        <taxon>Alveolata</taxon>
        <taxon>Perkinsozoa</taxon>
        <taxon>Perkinsea</taxon>
        <taxon>Perkinsida</taxon>
        <taxon>Perkinsidae</taxon>
        <taxon>Perkinsus</taxon>
    </lineage>
</organism>
<evidence type="ECO:0000259" key="1">
    <source>
        <dbReference type="PROSITE" id="PS50994"/>
    </source>
</evidence>
<dbReference type="Proteomes" id="UP000574390">
    <property type="component" value="Unassembled WGS sequence"/>
</dbReference>
<dbReference type="InterPro" id="IPR012337">
    <property type="entry name" value="RNaseH-like_sf"/>
</dbReference>
<dbReference type="InterPro" id="IPR050951">
    <property type="entry name" value="Retrovirus_Pol_polyprotein"/>
</dbReference>
<dbReference type="InterPro" id="IPR041588">
    <property type="entry name" value="Integrase_H2C2"/>
</dbReference>
<dbReference type="PANTHER" id="PTHR37984">
    <property type="entry name" value="PROTEIN CBG26694"/>
    <property type="match status" value="1"/>
</dbReference>
<dbReference type="GO" id="GO:0003676">
    <property type="term" value="F:nucleic acid binding"/>
    <property type="evidence" value="ECO:0007669"/>
    <property type="project" value="InterPro"/>
</dbReference>
<proteinExistence type="predicted"/>
<evidence type="ECO:0000313" key="2">
    <source>
        <dbReference type="EMBL" id="KAF4705024.1"/>
    </source>
</evidence>
<sequence>MVGNIRRAAPTCELLFQHVRSSANLADRLTRPGDIEEPNGDWDEVSNEVMIDPVIAFRGDTMVLSDSEGWDAVDDELDVVDPALVPECAVADTFSWYPEFKKRVTRYGFYWLNQGIHSVSFSVDSSMGLLLSRQFRYDGEDDYVPVIPSGELQDELIEKVHLGYNHPGISRMVRLVRQMGWFKGLYCAIKRFVLQCTVCAQAKEGKMLSKALSTVKNFIPMIWGVVGLDLFGPLRLQNGTKCWVLIAVCYISRLVAVRVIDSPSAASAVAGFTEIVGQEGVPKLVVHDQGLCFMSATFKEVLAQYNVGKAYTNSYDAAQRGWIERCHAEFGALLRTYQLEAEKKMQDMNDARRWCSMAAFTMNCLPYSDSDDTRLCPWTCCRASRGIREHLLGDGAATVEQIQEWLGSGLLFQDLTDNVKQVTDDCKEEWARSLEHLKELWLERRAEIRRKLSRRRRPHNDQLKEGDTVWKRNFAADKLNALFTGPYTVVKIAGSNVTIEDSDKKTSTATIDQLKKGLPSSRRKIKTTPSTKTVATQVEKDALEPQLDEEDLRRWRDVVTGQTTVLTRSRKRLLEKVDNAMNKSKAPRKGD</sequence>